<organism evidence="2 3">
    <name type="scientific">Vibrio ishigakensis</name>
    <dbReference type="NCBI Taxonomy" id="1481914"/>
    <lineage>
        <taxon>Bacteria</taxon>
        <taxon>Pseudomonadati</taxon>
        <taxon>Pseudomonadota</taxon>
        <taxon>Gammaproteobacteria</taxon>
        <taxon>Vibrionales</taxon>
        <taxon>Vibrionaceae</taxon>
        <taxon>Vibrio</taxon>
    </lineage>
</organism>
<dbReference type="EMBL" id="BBSA01000007">
    <property type="protein sequence ID" value="GAM62821.1"/>
    <property type="molecule type" value="Genomic_DNA"/>
</dbReference>
<evidence type="ECO:0000313" key="2">
    <source>
        <dbReference type="EMBL" id="GAM62821.1"/>
    </source>
</evidence>
<reference evidence="2 3" key="2">
    <citation type="submission" date="2015-01" db="EMBL/GenBank/DDBJ databases">
        <authorList>
            <consortium name="NBRP consortium"/>
            <person name="Sawabe T."/>
            <person name="Meirelles P."/>
            <person name="Feng G."/>
            <person name="Sayaka M."/>
            <person name="Hattori M."/>
            <person name="Ohkuma M."/>
        </authorList>
    </citation>
    <scope>NUCLEOTIDE SEQUENCE [LARGE SCALE GENOMIC DNA]</scope>
    <source>
        <strain evidence="2 3">JCM19232</strain>
    </source>
</reference>
<proteinExistence type="predicted"/>
<evidence type="ECO:0000313" key="3">
    <source>
        <dbReference type="Proteomes" id="UP000031670"/>
    </source>
</evidence>
<accession>A0A0B8P908</accession>
<feature type="transmembrane region" description="Helical" evidence="1">
    <location>
        <begin position="20"/>
        <end position="39"/>
    </location>
</feature>
<comment type="caution">
    <text evidence="2">The sequence shown here is derived from an EMBL/GenBank/DDBJ whole genome shotgun (WGS) entry which is preliminary data.</text>
</comment>
<keyword evidence="1" id="KW-0472">Membrane</keyword>
<dbReference type="Proteomes" id="UP000031670">
    <property type="component" value="Unassembled WGS sequence"/>
</dbReference>
<sequence length="40" mass="4365">MGLPASPKPPIKMESPSLMVATASATLFTAFFIRLLPYIR</sequence>
<protein>
    <submittedName>
        <fullName evidence="2">Uncharacterized protein</fullName>
    </submittedName>
</protein>
<dbReference type="AlphaFoldDB" id="A0A0B8P908"/>
<name>A0A0B8P908_9VIBR</name>
<keyword evidence="1" id="KW-1133">Transmembrane helix</keyword>
<evidence type="ECO:0000256" key="1">
    <source>
        <dbReference type="SAM" id="Phobius"/>
    </source>
</evidence>
<keyword evidence="1" id="KW-0812">Transmembrane</keyword>
<gene>
    <name evidence="2" type="ORF">JCM19232_4498</name>
</gene>
<reference evidence="2 3" key="1">
    <citation type="submission" date="2015-01" db="EMBL/GenBank/DDBJ databases">
        <title>Vibrio sp. C5 JCM 19232 whole genome shotgun sequence.</title>
        <authorList>
            <person name="Sawabe T."/>
            <person name="Meirelles P."/>
            <person name="Feng G."/>
            <person name="Sayaka M."/>
            <person name="Hattori M."/>
            <person name="Ohkuma M."/>
        </authorList>
    </citation>
    <scope>NUCLEOTIDE SEQUENCE [LARGE SCALE GENOMIC DNA]</scope>
    <source>
        <strain evidence="2 3">JCM19232</strain>
    </source>
</reference>